<dbReference type="RefSeq" id="WP_146324385.1">
    <property type="nucleotide sequence ID" value="NZ_BAABLR010000021.1"/>
</dbReference>
<keyword evidence="1" id="KW-0812">Transmembrane</keyword>
<feature type="transmembrane region" description="Helical" evidence="1">
    <location>
        <begin position="83"/>
        <end position="105"/>
    </location>
</feature>
<accession>A0A5C5UHE8</accession>
<keyword evidence="1" id="KW-0472">Membrane</keyword>
<organism evidence="2 3">
    <name type="scientific">Corynebacterium canis</name>
    <dbReference type="NCBI Taxonomy" id="679663"/>
    <lineage>
        <taxon>Bacteria</taxon>
        <taxon>Bacillati</taxon>
        <taxon>Actinomycetota</taxon>
        <taxon>Actinomycetes</taxon>
        <taxon>Mycobacteriales</taxon>
        <taxon>Corynebacteriaceae</taxon>
        <taxon>Corynebacterium</taxon>
    </lineage>
</organism>
<evidence type="ECO:0000256" key="1">
    <source>
        <dbReference type="SAM" id="Phobius"/>
    </source>
</evidence>
<feature type="transmembrane region" description="Helical" evidence="1">
    <location>
        <begin position="20"/>
        <end position="44"/>
    </location>
</feature>
<reference evidence="2 3" key="1">
    <citation type="submission" date="2019-08" db="EMBL/GenBank/DDBJ databases">
        <authorList>
            <person name="Lei W."/>
        </authorList>
    </citation>
    <scope>NUCLEOTIDE SEQUENCE [LARGE SCALE GENOMIC DNA]</scope>
    <source>
        <strain evidence="2 3">CCUG 58627</strain>
    </source>
</reference>
<sequence length="114" mass="11783">MIVSTVVVWSGAESTGVFDLYVLSLLQITSAGLVAAIVCAQWFLGDKAPKITRALSTIVLALVLAFVVFFAVSSGDVDGGANIGLGLLGMAISYLGFANALAVVIPRLRLAARQ</sequence>
<keyword evidence="3" id="KW-1185">Reference proteome</keyword>
<comment type="caution">
    <text evidence="2">The sequence shown here is derived from an EMBL/GenBank/DDBJ whole genome shotgun (WGS) entry which is preliminary data.</text>
</comment>
<evidence type="ECO:0000313" key="3">
    <source>
        <dbReference type="Proteomes" id="UP000320791"/>
    </source>
</evidence>
<protein>
    <submittedName>
        <fullName evidence="2">Uncharacterized protein</fullName>
    </submittedName>
</protein>
<dbReference type="AlphaFoldDB" id="A0A5C5UHE8"/>
<evidence type="ECO:0000313" key="2">
    <source>
        <dbReference type="EMBL" id="TWT25516.1"/>
    </source>
</evidence>
<feature type="transmembrane region" description="Helical" evidence="1">
    <location>
        <begin position="51"/>
        <end position="71"/>
    </location>
</feature>
<dbReference type="Proteomes" id="UP000320791">
    <property type="component" value="Unassembled WGS sequence"/>
</dbReference>
<proteinExistence type="predicted"/>
<name>A0A5C5UHE8_9CORY</name>
<keyword evidence="1" id="KW-1133">Transmembrane helix</keyword>
<dbReference type="EMBL" id="VOHM01000012">
    <property type="protein sequence ID" value="TWT25516.1"/>
    <property type="molecule type" value="Genomic_DNA"/>
</dbReference>
<gene>
    <name evidence="2" type="ORF">FRX94_06820</name>
</gene>